<dbReference type="RefSeq" id="WP_093413210.1">
    <property type="nucleotide sequence ID" value="NZ_FOZX01000001.1"/>
</dbReference>
<dbReference type="STRING" id="95161.SAMN05660874_00381"/>
<accession>A0A1I6P264</accession>
<dbReference type="AlphaFoldDB" id="A0A1I6P264"/>
<gene>
    <name evidence="1" type="ORF">SAMN05660874_00381</name>
</gene>
<dbReference type="GO" id="GO:0008270">
    <property type="term" value="F:zinc ion binding"/>
    <property type="evidence" value="ECO:0007669"/>
    <property type="project" value="UniProtKB-KW"/>
</dbReference>
<proteinExistence type="predicted"/>
<name>A0A1I6P264_9PSEU</name>
<protein>
    <submittedName>
        <fullName evidence="1">Zinc-finger</fullName>
    </submittedName>
</protein>
<keyword evidence="1" id="KW-0862">Zinc</keyword>
<keyword evidence="1" id="KW-0479">Metal-binding</keyword>
<keyword evidence="1" id="KW-0863">Zinc-finger</keyword>
<sequence length="74" mass="8556">MSAFTQVNWFWRPIGTGRHAFHTEAKEADPTSTVTTHCGSEVEAHLVQRTPTEIEWITEPTCMTCWHRIADRRT</sequence>
<reference evidence="2" key="1">
    <citation type="submission" date="2016-10" db="EMBL/GenBank/DDBJ databases">
        <authorList>
            <person name="Varghese N."/>
            <person name="Submissions S."/>
        </authorList>
    </citation>
    <scope>NUCLEOTIDE SEQUENCE [LARGE SCALE GENOMIC DNA]</scope>
    <source>
        <strain evidence="2">DSM 44771</strain>
    </source>
</reference>
<organism evidence="1 2">
    <name type="scientific">Saccharopolyspora flava</name>
    <dbReference type="NCBI Taxonomy" id="95161"/>
    <lineage>
        <taxon>Bacteria</taxon>
        <taxon>Bacillati</taxon>
        <taxon>Actinomycetota</taxon>
        <taxon>Actinomycetes</taxon>
        <taxon>Pseudonocardiales</taxon>
        <taxon>Pseudonocardiaceae</taxon>
        <taxon>Saccharopolyspora</taxon>
    </lineage>
</organism>
<dbReference type="Pfam" id="PF16827">
    <property type="entry name" value="zf-HC3"/>
    <property type="match status" value="1"/>
</dbReference>
<evidence type="ECO:0000313" key="2">
    <source>
        <dbReference type="Proteomes" id="UP000198852"/>
    </source>
</evidence>
<keyword evidence="2" id="KW-1185">Reference proteome</keyword>
<dbReference type="InterPro" id="IPR031795">
    <property type="entry name" value="Zf-HC3"/>
</dbReference>
<evidence type="ECO:0000313" key="1">
    <source>
        <dbReference type="EMBL" id="SFS34282.1"/>
    </source>
</evidence>
<dbReference type="Proteomes" id="UP000198852">
    <property type="component" value="Unassembled WGS sequence"/>
</dbReference>
<dbReference type="EMBL" id="FOZX01000001">
    <property type="protein sequence ID" value="SFS34282.1"/>
    <property type="molecule type" value="Genomic_DNA"/>
</dbReference>